<dbReference type="InterPro" id="IPR036388">
    <property type="entry name" value="WH-like_DNA-bd_sf"/>
</dbReference>
<keyword evidence="3" id="KW-0805">Transcription regulation</keyword>
<dbReference type="Gene3D" id="3.40.50.2300">
    <property type="match status" value="1"/>
</dbReference>
<evidence type="ECO:0000256" key="6">
    <source>
        <dbReference type="PROSITE-ProRule" id="PRU00169"/>
    </source>
</evidence>
<gene>
    <name evidence="10" type="ORF">G3A45_12170</name>
</gene>
<evidence type="ECO:0000259" key="9">
    <source>
        <dbReference type="PROSITE" id="PS51755"/>
    </source>
</evidence>
<dbReference type="InterPro" id="IPR016032">
    <property type="entry name" value="Sig_transdc_resp-reg_C-effctor"/>
</dbReference>
<dbReference type="EMBL" id="CP048617">
    <property type="protein sequence ID" value="QIB27960.1"/>
    <property type="molecule type" value="Genomic_DNA"/>
</dbReference>
<dbReference type="PANTHER" id="PTHR48111">
    <property type="entry name" value="REGULATOR OF RPOS"/>
    <property type="match status" value="1"/>
</dbReference>
<dbReference type="PROSITE" id="PS50110">
    <property type="entry name" value="RESPONSE_REGULATORY"/>
    <property type="match status" value="1"/>
</dbReference>
<dbReference type="InterPro" id="IPR001867">
    <property type="entry name" value="OmpR/PhoB-type_DNA-bd"/>
</dbReference>
<keyword evidence="5" id="KW-0804">Transcription</keyword>
<dbReference type="GO" id="GO:0000976">
    <property type="term" value="F:transcription cis-regulatory region binding"/>
    <property type="evidence" value="ECO:0007669"/>
    <property type="project" value="TreeGrafter"/>
</dbReference>
<feature type="DNA-binding region" description="OmpR/PhoB-type" evidence="7">
    <location>
        <begin position="129"/>
        <end position="229"/>
    </location>
</feature>
<dbReference type="PANTHER" id="PTHR48111:SF73">
    <property type="entry name" value="ALKALINE PHOSPHATASE SYNTHESIS TRANSCRIPTIONAL REGULATORY PROTEIN PHOP"/>
    <property type="match status" value="1"/>
</dbReference>
<dbReference type="GO" id="GO:0006355">
    <property type="term" value="P:regulation of DNA-templated transcription"/>
    <property type="evidence" value="ECO:0007669"/>
    <property type="project" value="InterPro"/>
</dbReference>
<dbReference type="GO" id="GO:0000156">
    <property type="term" value="F:phosphorelay response regulator activity"/>
    <property type="evidence" value="ECO:0007669"/>
    <property type="project" value="TreeGrafter"/>
</dbReference>
<dbReference type="SMART" id="SM00448">
    <property type="entry name" value="REC"/>
    <property type="match status" value="1"/>
</dbReference>
<dbReference type="FunFam" id="1.10.10.10:FF:000018">
    <property type="entry name" value="DNA-binding response regulator ResD"/>
    <property type="match status" value="1"/>
</dbReference>
<dbReference type="CDD" id="cd17574">
    <property type="entry name" value="REC_OmpR"/>
    <property type="match status" value="1"/>
</dbReference>
<evidence type="ECO:0000259" key="8">
    <source>
        <dbReference type="PROSITE" id="PS50110"/>
    </source>
</evidence>
<dbReference type="KEGG" id="cazo:G3A45_12170"/>
<dbReference type="Pfam" id="PF00072">
    <property type="entry name" value="Response_reg"/>
    <property type="match status" value="1"/>
</dbReference>
<dbReference type="Gene3D" id="1.10.10.10">
    <property type="entry name" value="Winged helix-like DNA-binding domain superfamily/Winged helix DNA-binding domain"/>
    <property type="match status" value="1"/>
</dbReference>
<dbReference type="GO" id="GO:0032993">
    <property type="term" value="C:protein-DNA complex"/>
    <property type="evidence" value="ECO:0007669"/>
    <property type="project" value="TreeGrafter"/>
</dbReference>
<dbReference type="InterPro" id="IPR011006">
    <property type="entry name" value="CheY-like_superfamily"/>
</dbReference>
<evidence type="ECO:0000256" key="5">
    <source>
        <dbReference type="ARBA" id="ARBA00023163"/>
    </source>
</evidence>
<evidence type="ECO:0000313" key="10">
    <source>
        <dbReference type="EMBL" id="QIB27960.1"/>
    </source>
</evidence>
<name>A0A6P1YF83_9FIRM</name>
<feature type="modified residue" description="4-aspartylphosphate" evidence="6">
    <location>
        <position position="52"/>
    </location>
</feature>
<protein>
    <submittedName>
        <fullName evidence="10">Response regulator transcription factor</fullName>
    </submittedName>
</protein>
<feature type="domain" description="OmpR/PhoB-type" evidence="9">
    <location>
        <begin position="129"/>
        <end position="229"/>
    </location>
</feature>
<dbReference type="Gene3D" id="6.10.250.690">
    <property type="match status" value="1"/>
</dbReference>
<keyword evidence="2" id="KW-0902">Two-component regulatory system</keyword>
<dbReference type="SUPFAM" id="SSF46894">
    <property type="entry name" value="C-terminal effector domain of the bipartite response regulators"/>
    <property type="match status" value="1"/>
</dbReference>
<evidence type="ECO:0000256" key="7">
    <source>
        <dbReference type="PROSITE-ProRule" id="PRU01091"/>
    </source>
</evidence>
<proteinExistence type="predicted"/>
<reference evidence="10 11" key="1">
    <citation type="submission" date="2020-02" db="EMBL/GenBank/DDBJ databases">
        <title>Thermophilic hydrogen producing bacteria, Caloranaerobacter azorensis.</title>
        <authorList>
            <person name="Baek K."/>
        </authorList>
    </citation>
    <scope>NUCLEOTIDE SEQUENCE [LARGE SCALE GENOMIC DNA]</scope>
    <source>
        <strain evidence="10 11">T3-1</strain>
    </source>
</reference>
<evidence type="ECO:0000256" key="2">
    <source>
        <dbReference type="ARBA" id="ARBA00023012"/>
    </source>
</evidence>
<keyword evidence="1 6" id="KW-0597">Phosphoprotein</keyword>
<dbReference type="Proteomes" id="UP000464452">
    <property type="component" value="Chromosome"/>
</dbReference>
<dbReference type="AlphaFoldDB" id="A0A6P1YF83"/>
<evidence type="ECO:0000256" key="3">
    <source>
        <dbReference type="ARBA" id="ARBA00023015"/>
    </source>
</evidence>
<evidence type="ECO:0000313" key="11">
    <source>
        <dbReference type="Proteomes" id="UP000464452"/>
    </source>
</evidence>
<keyword evidence="4 7" id="KW-0238">DNA-binding</keyword>
<dbReference type="Pfam" id="PF00486">
    <property type="entry name" value="Trans_reg_C"/>
    <property type="match status" value="1"/>
</dbReference>
<organism evidence="10 11">
    <name type="scientific">Caloranaerobacter azorensis</name>
    <dbReference type="NCBI Taxonomy" id="116090"/>
    <lineage>
        <taxon>Bacteria</taxon>
        <taxon>Bacillati</taxon>
        <taxon>Bacillota</taxon>
        <taxon>Tissierellia</taxon>
        <taxon>Tissierellales</taxon>
        <taxon>Thermohalobacteraceae</taxon>
        <taxon>Caloranaerobacter</taxon>
    </lineage>
</organism>
<dbReference type="CDD" id="cd00383">
    <property type="entry name" value="trans_reg_C"/>
    <property type="match status" value="1"/>
</dbReference>
<dbReference type="InterPro" id="IPR039420">
    <property type="entry name" value="WalR-like"/>
</dbReference>
<dbReference type="GO" id="GO:0005829">
    <property type="term" value="C:cytosol"/>
    <property type="evidence" value="ECO:0007669"/>
    <property type="project" value="TreeGrafter"/>
</dbReference>
<dbReference type="SMART" id="SM00862">
    <property type="entry name" value="Trans_reg_C"/>
    <property type="match status" value="1"/>
</dbReference>
<dbReference type="SUPFAM" id="SSF52172">
    <property type="entry name" value="CheY-like"/>
    <property type="match status" value="1"/>
</dbReference>
<accession>A0A6P1YF83</accession>
<evidence type="ECO:0000256" key="1">
    <source>
        <dbReference type="ARBA" id="ARBA00022553"/>
    </source>
</evidence>
<sequence>MESILLIEDDTTLAMGIEYSLKDEGMEVEVKYNIKDGYSAFKEKDFDLILLDVILPDGTGYDLCKKIRKESNIPIIFLTACDDEVNVIMGLDIGGDDYVTKPFRVKELISRIRATIRRNRMNNNRIRQEDTISFGSIVINIRENRVIKDDREIILTPIEYKLLLALAQNPNRVLTRTQILEKIWDLSGHFIDDNTLSVHIRRLREKIEDFPANPKYIKTVRGVGYKLSCKD</sequence>
<dbReference type="PROSITE" id="PS51755">
    <property type="entry name" value="OMPR_PHOB"/>
    <property type="match status" value="1"/>
</dbReference>
<dbReference type="RefSeq" id="WP_163235854.1">
    <property type="nucleotide sequence ID" value="NZ_CP048617.1"/>
</dbReference>
<evidence type="ECO:0000256" key="4">
    <source>
        <dbReference type="ARBA" id="ARBA00023125"/>
    </source>
</evidence>
<feature type="domain" description="Response regulatory" evidence="8">
    <location>
        <begin position="3"/>
        <end position="116"/>
    </location>
</feature>
<dbReference type="InterPro" id="IPR001789">
    <property type="entry name" value="Sig_transdc_resp-reg_receiver"/>
</dbReference>